<organism evidence="5 6">
    <name type="scientific">Undibacterium squillarum</name>
    <dbReference type="NCBI Taxonomy" id="1131567"/>
    <lineage>
        <taxon>Bacteria</taxon>
        <taxon>Pseudomonadati</taxon>
        <taxon>Pseudomonadota</taxon>
        <taxon>Betaproteobacteria</taxon>
        <taxon>Burkholderiales</taxon>
        <taxon>Oxalobacteraceae</taxon>
        <taxon>Undibacterium</taxon>
    </lineage>
</organism>
<evidence type="ECO:0000256" key="1">
    <source>
        <dbReference type="ARBA" id="ARBA00023015"/>
    </source>
</evidence>
<dbReference type="RefSeq" id="WP_189355144.1">
    <property type="nucleotide sequence ID" value="NZ_BMYU01000001.1"/>
</dbReference>
<dbReference type="PROSITE" id="PS01117">
    <property type="entry name" value="HTH_MARR_1"/>
    <property type="match status" value="1"/>
</dbReference>
<proteinExistence type="predicted"/>
<keyword evidence="3" id="KW-0804">Transcription</keyword>
<reference evidence="6" key="1">
    <citation type="journal article" date="2019" name="Int. J. Syst. Evol. Microbiol.">
        <title>The Global Catalogue of Microorganisms (GCM) 10K type strain sequencing project: providing services to taxonomists for standard genome sequencing and annotation.</title>
        <authorList>
            <consortium name="The Broad Institute Genomics Platform"/>
            <consortium name="The Broad Institute Genome Sequencing Center for Infectious Disease"/>
            <person name="Wu L."/>
            <person name="Ma J."/>
        </authorList>
    </citation>
    <scope>NUCLEOTIDE SEQUENCE [LARGE SCALE GENOMIC DNA]</scope>
    <source>
        <strain evidence="6">KCTC 23917</strain>
    </source>
</reference>
<comment type="caution">
    <text evidence="5">The sequence shown here is derived from an EMBL/GenBank/DDBJ whole genome shotgun (WGS) entry which is preliminary data.</text>
</comment>
<evidence type="ECO:0000256" key="2">
    <source>
        <dbReference type="ARBA" id="ARBA00023125"/>
    </source>
</evidence>
<dbReference type="PANTHER" id="PTHR42756">
    <property type="entry name" value="TRANSCRIPTIONAL REGULATOR, MARR"/>
    <property type="match status" value="1"/>
</dbReference>
<evidence type="ECO:0000256" key="3">
    <source>
        <dbReference type="ARBA" id="ARBA00023163"/>
    </source>
</evidence>
<keyword evidence="1" id="KW-0805">Transcription regulation</keyword>
<dbReference type="InterPro" id="IPR023187">
    <property type="entry name" value="Tscrpt_reg_MarR-type_CS"/>
</dbReference>
<dbReference type="InterPro" id="IPR036388">
    <property type="entry name" value="WH-like_DNA-bd_sf"/>
</dbReference>
<name>A0ABQ2XR92_9BURK</name>
<dbReference type="SUPFAM" id="SSF46785">
    <property type="entry name" value="Winged helix' DNA-binding domain"/>
    <property type="match status" value="1"/>
</dbReference>
<sequence length="169" mass="18752">MQQAPKPLEFDVTQVENSVGYLLARSRTMLSRSVDQALSRAGITHAQGSIMISLSMNTNVTAATMARELFIDPAALKRSLDKLEEKGLVRRVADPADRRTLKLELTETGHEVAVSLPPLYREVLDVALDGFTQEELGFLKCLLRKLLANRPLLDARDFSCQGNEKPSNE</sequence>
<evidence type="ECO:0000313" key="6">
    <source>
        <dbReference type="Proteomes" id="UP000653343"/>
    </source>
</evidence>
<dbReference type="InterPro" id="IPR036390">
    <property type="entry name" value="WH_DNA-bd_sf"/>
</dbReference>
<dbReference type="PRINTS" id="PR00598">
    <property type="entry name" value="HTHMARR"/>
</dbReference>
<keyword evidence="2" id="KW-0238">DNA-binding</keyword>
<dbReference type="Pfam" id="PF12802">
    <property type="entry name" value="MarR_2"/>
    <property type="match status" value="1"/>
</dbReference>
<dbReference type="PANTHER" id="PTHR42756:SF1">
    <property type="entry name" value="TRANSCRIPTIONAL REPRESSOR OF EMRAB OPERON"/>
    <property type="match status" value="1"/>
</dbReference>
<evidence type="ECO:0000313" key="5">
    <source>
        <dbReference type="EMBL" id="GGX28760.1"/>
    </source>
</evidence>
<feature type="domain" description="HTH marR-type" evidence="4">
    <location>
        <begin position="16"/>
        <end position="148"/>
    </location>
</feature>
<dbReference type="PROSITE" id="PS50995">
    <property type="entry name" value="HTH_MARR_2"/>
    <property type="match status" value="1"/>
</dbReference>
<evidence type="ECO:0000259" key="4">
    <source>
        <dbReference type="PROSITE" id="PS50995"/>
    </source>
</evidence>
<keyword evidence="6" id="KW-1185">Reference proteome</keyword>
<dbReference type="EMBL" id="BMYU01000001">
    <property type="protein sequence ID" value="GGX28760.1"/>
    <property type="molecule type" value="Genomic_DNA"/>
</dbReference>
<dbReference type="SMART" id="SM00347">
    <property type="entry name" value="HTH_MARR"/>
    <property type="match status" value="1"/>
</dbReference>
<dbReference type="Gene3D" id="1.10.10.10">
    <property type="entry name" value="Winged helix-like DNA-binding domain superfamily/Winged helix DNA-binding domain"/>
    <property type="match status" value="1"/>
</dbReference>
<dbReference type="Proteomes" id="UP000653343">
    <property type="component" value="Unassembled WGS sequence"/>
</dbReference>
<dbReference type="InterPro" id="IPR000835">
    <property type="entry name" value="HTH_MarR-typ"/>
</dbReference>
<accession>A0ABQ2XR92</accession>
<protein>
    <submittedName>
        <fullName evidence="5">MarR family transcriptional regulator</fullName>
    </submittedName>
</protein>
<gene>
    <name evidence="5" type="ORF">GCM10010946_01930</name>
</gene>